<evidence type="ECO:0000256" key="2">
    <source>
        <dbReference type="ARBA" id="ARBA00022676"/>
    </source>
</evidence>
<dbReference type="InterPro" id="IPR039528">
    <property type="entry name" value="DPM1-like"/>
</dbReference>
<gene>
    <name evidence="5" type="ORF">SHI21_03335</name>
</gene>
<accession>A0ABU5VS82</accession>
<dbReference type="RefSeq" id="WP_323574702.1">
    <property type="nucleotide sequence ID" value="NZ_JAYGJQ010000001.1"/>
</dbReference>
<evidence type="ECO:0000313" key="6">
    <source>
        <dbReference type="Proteomes" id="UP001302274"/>
    </source>
</evidence>
<keyword evidence="6" id="KW-1185">Reference proteome</keyword>
<evidence type="ECO:0000313" key="5">
    <source>
        <dbReference type="EMBL" id="MEA9355214.1"/>
    </source>
</evidence>
<protein>
    <submittedName>
        <fullName evidence="5">Polyprenol monophosphomannose synthase</fullName>
    </submittedName>
</protein>
<dbReference type="Proteomes" id="UP001302274">
    <property type="component" value="Unassembled WGS sequence"/>
</dbReference>
<keyword evidence="3" id="KW-0808">Transferase</keyword>
<feature type="domain" description="Glycosyltransferase 2-like" evidence="4">
    <location>
        <begin position="7"/>
        <end position="171"/>
    </location>
</feature>
<dbReference type="PANTHER" id="PTHR43398:SF1">
    <property type="entry name" value="DOLICHOL-PHOSPHATE MANNOSYLTRANSFERASE SUBUNIT 1"/>
    <property type="match status" value="1"/>
</dbReference>
<reference evidence="5 6" key="1">
    <citation type="submission" date="2023-11" db="EMBL/GenBank/DDBJ databases">
        <title>A Novel Polar Bacteriovorax (B. antarcticus) Isolated from the Biocrust in Antarctica.</title>
        <authorList>
            <person name="Mun W."/>
            <person name="Choi S.Y."/>
            <person name="Mitchell R.J."/>
        </authorList>
    </citation>
    <scope>NUCLEOTIDE SEQUENCE [LARGE SCALE GENOMIC DNA]</scope>
    <source>
        <strain evidence="5 6">PP10</strain>
    </source>
</reference>
<comment type="similarity">
    <text evidence="1">Belongs to the glycosyltransferase 2 family.</text>
</comment>
<dbReference type="EMBL" id="JAYGJQ010000001">
    <property type="protein sequence ID" value="MEA9355214.1"/>
    <property type="molecule type" value="Genomic_DNA"/>
</dbReference>
<dbReference type="SUPFAM" id="SSF53448">
    <property type="entry name" value="Nucleotide-diphospho-sugar transferases"/>
    <property type="match status" value="1"/>
</dbReference>
<dbReference type="Pfam" id="PF00535">
    <property type="entry name" value="Glycos_transf_2"/>
    <property type="match status" value="1"/>
</dbReference>
<dbReference type="InterPro" id="IPR001173">
    <property type="entry name" value="Glyco_trans_2-like"/>
</dbReference>
<name>A0ABU5VS82_9BACT</name>
<dbReference type="CDD" id="cd06442">
    <property type="entry name" value="DPM1_like"/>
    <property type="match status" value="1"/>
</dbReference>
<dbReference type="Gene3D" id="3.90.550.10">
    <property type="entry name" value="Spore Coat Polysaccharide Biosynthesis Protein SpsA, Chain A"/>
    <property type="match status" value="1"/>
</dbReference>
<evidence type="ECO:0000256" key="1">
    <source>
        <dbReference type="ARBA" id="ARBA00006739"/>
    </source>
</evidence>
<organism evidence="5 6">
    <name type="scientific">Bacteriovorax antarcticus</name>
    <dbReference type="NCBI Taxonomy" id="3088717"/>
    <lineage>
        <taxon>Bacteria</taxon>
        <taxon>Pseudomonadati</taxon>
        <taxon>Bdellovibrionota</taxon>
        <taxon>Bacteriovoracia</taxon>
        <taxon>Bacteriovoracales</taxon>
        <taxon>Bacteriovoracaceae</taxon>
        <taxon>Bacteriovorax</taxon>
    </lineage>
</organism>
<dbReference type="InterPro" id="IPR029044">
    <property type="entry name" value="Nucleotide-diphossugar_trans"/>
</dbReference>
<sequence>MFDQSVVIIPTYNEALNVHSMIERLFHLYPDISILIIDDNSPDHTAKVVEGLQDKNPNLFLLKREGKLGLGTAYLAGFNWALMRDFEYIAQMDCDFSHDPSDIKNLLNALIKSDLAIGSRYSENKIRTKDWPVHRLALSYIASFMFRTFTGMKIKDMSGGFKAFRRTTLEKINMENVVSKGYVFQFEMNYKVHSLGLKVVEVPIIFYQRMLGVSKMNSGIMVEAVKVFIYLRFKKMMGTLN</sequence>
<proteinExistence type="inferred from homology"/>
<evidence type="ECO:0000259" key="4">
    <source>
        <dbReference type="Pfam" id="PF00535"/>
    </source>
</evidence>
<evidence type="ECO:0000256" key="3">
    <source>
        <dbReference type="ARBA" id="ARBA00022679"/>
    </source>
</evidence>
<keyword evidence="2" id="KW-0328">Glycosyltransferase</keyword>
<comment type="caution">
    <text evidence="5">The sequence shown here is derived from an EMBL/GenBank/DDBJ whole genome shotgun (WGS) entry which is preliminary data.</text>
</comment>
<dbReference type="PANTHER" id="PTHR43398">
    <property type="entry name" value="DOLICHOL-PHOSPHATE MANNOSYLTRANSFERASE SUBUNIT 1"/>
    <property type="match status" value="1"/>
</dbReference>